<dbReference type="InterPro" id="IPR036291">
    <property type="entry name" value="NAD(P)-bd_dom_sf"/>
</dbReference>
<comment type="similarity">
    <text evidence="1">Belongs to the short-chain dehydrogenases/reductases (SDR) family.</text>
</comment>
<dbReference type="SUPFAM" id="SSF51735">
    <property type="entry name" value="NAD(P)-binding Rossmann-fold domains"/>
    <property type="match status" value="1"/>
</dbReference>
<dbReference type="PANTHER" id="PTHR43180">
    <property type="entry name" value="3-OXOACYL-(ACYL-CARRIER-PROTEIN) REDUCTASE (AFU_ORTHOLOGUE AFUA_6G11210)"/>
    <property type="match status" value="1"/>
</dbReference>
<dbReference type="GeneID" id="85316072"/>
<dbReference type="GO" id="GO:0016491">
    <property type="term" value="F:oxidoreductase activity"/>
    <property type="evidence" value="ECO:0007669"/>
    <property type="project" value="UniProtKB-KW"/>
</dbReference>
<organism evidence="3 4">
    <name type="scientific">Phialemonium atrogriseum</name>
    <dbReference type="NCBI Taxonomy" id="1093897"/>
    <lineage>
        <taxon>Eukaryota</taxon>
        <taxon>Fungi</taxon>
        <taxon>Dikarya</taxon>
        <taxon>Ascomycota</taxon>
        <taxon>Pezizomycotina</taxon>
        <taxon>Sordariomycetes</taxon>
        <taxon>Sordariomycetidae</taxon>
        <taxon>Cephalothecales</taxon>
        <taxon>Cephalothecaceae</taxon>
        <taxon>Phialemonium</taxon>
    </lineage>
</organism>
<dbReference type="PANTHER" id="PTHR43180:SF33">
    <property type="entry name" value="15-HYDROXYPROSTAGLANDIN DEHYDROGENASE [NAD(+)]-LIKE"/>
    <property type="match status" value="1"/>
</dbReference>
<name>A0AAJ0FBR8_9PEZI</name>
<dbReference type="PRINTS" id="PR00081">
    <property type="entry name" value="GDHRDH"/>
</dbReference>
<keyword evidence="2" id="KW-0560">Oxidoreductase</keyword>
<dbReference type="Pfam" id="PF00106">
    <property type="entry name" value="adh_short"/>
    <property type="match status" value="1"/>
</dbReference>
<gene>
    <name evidence="3" type="ORF">QBC33DRAFT_623370</name>
</gene>
<reference evidence="3" key="1">
    <citation type="submission" date="2023-06" db="EMBL/GenBank/DDBJ databases">
        <title>Genome-scale phylogeny and comparative genomics of the fungal order Sordariales.</title>
        <authorList>
            <consortium name="Lawrence Berkeley National Laboratory"/>
            <person name="Hensen N."/>
            <person name="Bonometti L."/>
            <person name="Westerberg I."/>
            <person name="Brannstrom I.O."/>
            <person name="Guillou S."/>
            <person name="Cros-Aarteil S."/>
            <person name="Calhoun S."/>
            <person name="Haridas S."/>
            <person name="Kuo A."/>
            <person name="Mondo S."/>
            <person name="Pangilinan J."/>
            <person name="Riley R."/>
            <person name="Labutti K."/>
            <person name="Andreopoulos B."/>
            <person name="Lipzen A."/>
            <person name="Chen C."/>
            <person name="Yanf M."/>
            <person name="Daum C."/>
            <person name="Ng V."/>
            <person name="Clum A."/>
            <person name="Steindorff A."/>
            <person name="Ohm R."/>
            <person name="Martin F."/>
            <person name="Silar P."/>
            <person name="Natvig D."/>
            <person name="Lalanne C."/>
            <person name="Gautier V."/>
            <person name="Ament-Velasquez S.L."/>
            <person name="Kruys A."/>
            <person name="Hutchinson M.I."/>
            <person name="Powell A.J."/>
            <person name="Barry K."/>
            <person name="Miller A.N."/>
            <person name="Grigoriev I.V."/>
            <person name="Debuchy R."/>
            <person name="Gladieux P."/>
            <person name="Thoren M.H."/>
            <person name="Johannesson H."/>
        </authorList>
    </citation>
    <scope>NUCLEOTIDE SEQUENCE</scope>
    <source>
        <strain evidence="3">8032-3</strain>
    </source>
</reference>
<accession>A0AAJ0FBR8</accession>
<evidence type="ECO:0000313" key="4">
    <source>
        <dbReference type="Proteomes" id="UP001244011"/>
    </source>
</evidence>
<proteinExistence type="inferred from homology"/>
<sequence length="286" mass="30918">MSDTGSLLPLKIDDVPLATGKVVYITGGGSGIGLACAKLFAQKGAKGVVIADYKKPQPEVLQQLPSNVLFVHTDVSSWPSMVASFDACIEKFGAVDYVFANAGIGELEHLFEDHFGKDGKLLGMSYTAIDVKYDAQGLDHGETDLLTNASTLHSLKGVLNTVKLAVHWFRKLKVPGHIVMTSSMSGYETPGIPIYVSSKRNTPGKPVNAGKEEPYVFENQDPIQPAIAAAHLLSHDMYGRAILVFGGRFREVEGVYESFRDDMFGGALGMPPVSDKGWRDLFSCSF</sequence>
<dbReference type="Gene3D" id="3.40.50.720">
    <property type="entry name" value="NAD(P)-binding Rossmann-like Domain"/>
    <property type="match status" value="1"/>
</dbReference>
<comment type="caution">
    <text evidence="3">The sequence shown here is derived from an EMBL/GenBank/DDBJ whole genome shotgun (WGS) entry which is preliminary data.</text>
</comment>
<dbReference type="RefSeq" id="XP_060279004.1">
    <property type="nucleotide sequence ID" value="XM_060432885.1"/>
</dbReference>
<dbReference type="AlphaFoldDB" id="A0AAJ0FBR8"/>
<dbReference type="InterPro" id="IPR002347">
    <property type="entry name" value="SDR_fam"/>
</dbReference>
<keyword evidence="4" id="KW-1185">Reference proteome</keyword>
<dbReference type="EMBL" id="MU839033">
    <property type="protein sequence ID" value="KAK1762791.1"/>
    <property type="molecule type" value="Genomic_DNA"/>
</dbReference>
<evidence type="ECO:0000256" key="2">
    <source>
        <dbReference type="ARBA" id="ARBA00023002"/>
    </source>
</evidence>
<dbReference type="Proteomes" id="UP001244011">
    <property type="component" value="Unassembled WGS sequence"/>
</dbReference>
<protein>
    <recommendedName>
        <fullName evidence="5">NAD(P)-binding protein</fullName>
    </recommendedName>
</protein>
<evidence type="ECO:0000256" key="1">
    <source>
        <dbReference type="ARBA" id="ARBA00006484"/>
    </source>
</evidence>
<evidence type="ECO:0008006" key="5">
    <source>
        <dbReference type="Google" id="ProtNLM"/>
    </source>
</evidence>
<evidence type="ECO:0000313" key="3">
    <source>
        <dbReference type="EMBL" id="KAK1762791.1"/>
    </source>
</evidence>